<protein>
    <recommendedName>
        <fullName evidence="1">SiaC family regulatory phosphoprotein domain-containing protein</fullName>
    </recommendedName>
</protein>
<dbReference type="InterPro" id="IPR018530">
    <property type="entry name" value="SiaC"/>
</dbReference>
<reference evidence="2" key="1">
    <citation type="journal article" date="2015" name="Nature">
        <title>Complex archaea that bridge the gap between prokaryotes and eukaryotes.</title>
        <authorList>
            <person name="Spang A."/>
            <person name="Saw J.H."/>
            <person name="Jorgensen S.L."/>
            <person name="Zaremba-Niedzwiedzka K."/>
            <person name="Martijn J."/>
            <person name="Lind A.E."/>
            <person name="van Eijk R."/>
            <person name="Schleper C."/>
            <person name="Guy L."/>
            <person name="Ettema T.J."/>
        </authorList>
    </citation>
    <scope>NUCLEOTIDE SEQUENCE</scope>
</reference>
<dbReference type="AlphaFoldDB" id="A0A0F9EFS3"/>
<proteinExistence type="predicted"/>
<accession>A0A0F9EFS3</accession>
<dbReference type="EMBL" id="LAZR01025116">
    <property type="protein sequence ID" value="KKL72938.1"/>
    <property type="molecule type" value="Genomic_DNA"/>
</dbReference>
<dbReference type="Pfam" id="PF09345">
    <property type="entry name" value="SiaC"/>
    <property type="match status" value="1"/>
</dbReference>
<name>A0A0F9EFS3_9ZZZZ</name>
<comment type="caution">
    <text evidence="2">The sequence shown here is derived from an EMBL/GenBank/DDBJ whole genome shotgun (WGS) entry which is preliminary data.</text>
</comment>
<evidence type="ECO:0000259" key="1">
    <source>
        <dbReference type="Pfam" id="PF09345"/>
    </source>
</evidence>
<organism evidence="2">
    <name type="scientific">marine sediment metagenome</name>
    <dbReference type="NCBI Taxonomy" id="412755"/>
    <lineage>
        <taxon>unclassified sequences</taxon>
        <taxon>metagenomes</taxon>
        <taxon>ecological metagenomes</taxon>
    </lineage>
</organism>
<sequence length="121" mass="13720">MAFQVEKTPTTPQVYIDQGEIKIEGRSIPEDSFEFFEPVIDACRKYIEKPAKHTIVSIHLEYVNSGSKKYLTNILTILEKSYLDGNGYEVAWTYDSDDEAMLDLGNDLKGIIKIPISIKVS</sequence>
<gene>
    <name evidence="2" type="ORF">LCGC14_2079910</name>
</gene>
<feature type="domain" description="SiaC family regulatory phosphoprotein" evidence="1">
    <location>
        <begin position="6"/>
        <end position="119"/>
    </location>
</feature>
<evidence type="ECO:0000313" key="2">
    <source>
        <dbReference type="EMBL" id="KKL72938.1"/>
    </source>
</evidence>